<feature type="compositionally biased region" description="Low complexity" evidence="2">
    <location>
        <begin position="349"/>
        <end position="364"/>
    </location>
</feature>
<evidence type="ECO:0000313" key="6">
    <source>
        <dbReference type="Proteomes" id="UP000558113"/>
    </source>
</evidence>
<gene>
    <name evidence="5" type="ORF">GT003_26595</name>
</gene>
<organism evidence="5 6">
    <name type="scientific">Paenibacillus sacheonensis</name>
    <dbReference type="NCBI Taxonomy" id="742054"/>
    <lineage>
        <taxon>Bacteria</taxon>
        <taxon>Bacillati</taxon>
        <taxon>Bacillota</taxon>
        <taxon>Bacilli</taxon>
        <taxon>Bacillales</taxon>
        <taxon>Paenibacillaceae</taxon>
        <taxon>Paenibacillus</taxon>
    </lineage>
</organism>
<dbReference type="Pfam" id="PF22725">
    <property type="entry name" value="GFO_IDH_MocA_C3"/>
    <property type="match status" value="1"/>
</dbReference>
<protein>
    <submittedName>
        <fullName evidence="5">Gfo/Idh/MocA family oxidoreductase</fullName>
    </submittedName>
</protein>
<dbReference type="InterPro" id="IPR000683">
    <property type="entry name" value="Gfo/Idh/MocA-like_OxRdtase_N"/>
</dbReference>
<evidence type="ECO:0000256" key="2">
    <source>
        <dbReference type="SAM" id="MobiDB-lite"/>
    </source>
</evidence>
<evidence type="ECO:0000259" key="4">
    <source>
        <dbReference type="Pfam" id="PF22725"/>
    </source>
</evidence>
<feature type="region of interest" description="Disordered" evidence="2">
    <location>
        <begin position="349"/>
        <end position="374"/>
    </location>
</feature>
<feature type="domain" description="Gfo/Idh/MocA-like oxidoreductase N-terminal" evidence="3">
    <location>
        <begin position="4"/>
        <end position="124"/>
    </location>
</feature>
<dbReference type="GO" id="GO:0016491">
    <property type="term" value="F:oxidoreductase activity"/>
    <property type="evidence" value="ECO:0007669"/>
    <property type="project" value="UniProtKB-KW"/>
</dbReference>
<dbReference type="SUPFAM" id="SSF51735">
    <property type="entry name" value="NAD(P)-binding Rossmann-fold domains"/>
    <property type="match status" value="1"/>
</dbReference>
<evidence type="ECO:0000259" key="3">
    <source>
        <dbReference type="Pfam" id="PF01408"/>
    </source>
</evidence>
<dbReference type="PANTHER" id="PTHR43818:SF11">
    <property type="entry name" value="BCDNA.GH03377"/>
    <property type="match status" value="1"/>
</dbReference>
<evidence type="ECO:0000256" key="1">
    <source>
        <dbReference type="ARBA" id="ARBA00023002"/>
    </source>
</evidence>
<dbReference type="SUPFAM" id="SSF55347">
    <property type="entry name" value="Glyceraldehyde-3-phosphate dehydrogenase-like, C-terminal domain"/>
    <property type="match status" value="1"/>
</dbReference>
<dbReference type="AlphaFoldDB" id="A0A7X4YU13"/>
<dbReference type="OrthoDB" id="9815825at2"/>
<dbReference type="EMBL" id="JAAAMU010000020">
    <property type="protein sequence ID" value="NBC72582.1"/>
    <property type="molecule type" value="Genomic_DNA"/>
</dbReference>
<dbReference type="Gene3D" id="3.40.50.720">
    <property type="entry name" value="NAD(P)-binding Rossmann-like Domain"/>
    <property type="match status" value="1"/>
</dbReference>
<dbReference type="InterPro" id="IPR036291">
    <property type="entry name" value="NAD(P)-bd_dom_sf"/>
</dbReference>
<accession>A0A7X4YU13</accession>
<name>A0A7X4YU13_9BACL</name>
<proteinExistence type="predicted"/>
<dbReference type="Gene3D" id="3.30.360.10">
    <property type="entry name" value="Dihydrodipicolinate Reductase, domain 2"/>
    <property type="match status" value="1"/>
</dbReference>
<keyword evidence="6" id="KW-1185">Reference proteome</keyword>
<dbReference type="GO" id="GO:0000166">
    <property type="term" value="F:nucleotide binding"/>
    <property type="evidence" value="ECO:0007669"/>
    <property type="project" value="InterPro"/>
</dbReference>
<dbReference type="InterPro" id="IPR055170">
    <property type="entry name" value="GFO_IDH_MocA-like_dom"/>
</dbReference>
<dbReference type="RefSeq" id="WP_161703719.1">
    <property type="nucleotide sequence ID" value="NZ_JAAAMU010000020.1"/>
</dbReference>
<dbReference type="Pfam" id="PF01408">
    <property type="entry name" value="GFO_IDH_MocA"/>
    <property type="match status" value="1"/>
</dbReference>
<comment type="caution">
    <text evidence="5">The sequence shown here is derived from an EMBL/GenBank/DDBJ whole genome shotgun (WGS) entry which is preliminary data.</text>
</comment>
<sequence>MNKFRIGLIGLGGMVQSHIRWIAAEGRFDVVAVSDVNESALSAVGDQLGIPAERRYADFARLIADPDVDAILSVTPNHVHADIMRACLEAGKPFLGEKPFTRVFEEAPPLLALYEQQPVAGMIGFSYRYTPAFRYARELLREGKLGAVRSFSVQYLQDWGSASRGTPYIWRFNKDITGTGTLGDLGSHMIDLARFLFGEFAELSAQLQTLIPERPDPATGGMVKIEVDDFVSFQARMAGGEVGIFHSSRNAIGSGNQHEVSVYGDAGTLHASTLNPDQLIWIREEAPGQLARTVLDVPARCKVTQYGDFLAMLDGAATDGLPDFMDGYRNQEVLDAVIRSNAEKRTVSLSGEAAEAPAGASLDAQAPQGAAAGS</sequence>
<dbReference type="PANTHER" id="PTHR43818">
    <property type="entry name" value="BCDNA.GH03377"/>
    <property type="match status" value="1"/>
</dbReference>
<dbReference type="InterPro" id="IPR050463">
    <property type="entry name" value="Gfo/Idh/MocA_oxidrdct_glycsds"/>
</dbReference>
<evidence type="ECO:0000313" key="5">
    <source>
        <dbReference type="EMBL" id="NBC72582.1"/>
    </source>
</evidence>
<feature type="domain" description="GFO/IDH/MocA-like oxidoreductase" evidence="4">
    <location>
        <begin position="133"/>
        <end position="269"/>
    </location>
</feature>
<reference evidence="5 6" key="1">
    <citation type="submission" date="2020-01" db="EMBL/GenBank/DDBJ databases">
        <title>Paenibacillus soybeanensis sp. nov. isolated from the nodules of soybean (Glycine max(L.) Merr).</title>
        <authorList>
            <person name="Wang H."/>
        </authorList>
    </citation>
    <scope>NUCLEOTIDE SEQUENCE [LARGE SCALE GENOMIC DNA]</scope>
    <source>
        <strain evidence="5 6">DSM 23054</strain>
    </source>
</reference>
<keyword evidence="1" id="KW-0560">Oxidoreductase</keyword>
<dbReference type="Proteomes" id="UP000558113">
    <property type="component" value="Unassembled WGS sequence"/>
</dbReference>